<evidence type="ECO:0000313" key="1">
    <source>
        <dbReference type="EMBL" id="KKU10035.1"/>
    </source>
</evidence>
<organism evidence="1 2">
    <name type="scientific">Candidatus Woesebacteria bacterium GW2011_GWB1_45_5</name>
    <dbReference type="NCBI Taxonomy" id="1618581"/>
    <lineage>
        <taxon>Bacteria</taxon>
        <taxon>Candidatus Woeseibacteriota</taxon>
    </lineage>
</organism>
<accession>A0A0G1QN02</accession>
<proteinExistence type="predicted"/>
<dbReference type="Gene3D" id="3.20.20.80">
    <property type="entry name" value="Glycosidases"/>
    <property type="match status" value="1"/>
</dbReference>
<gene>
    <name evidence="1" type="ORF">UX13_C0022G0006</name>
</gene>
<reference evidence="1 2" key="1">
    <citation type="journal article" date="2015" name="Nature">
        <title>rRNA introns, odd ribosomes, and small enigmatic genomes across a large radiation of phyla.</title>
        <authorList>
            <person name="Brown C.T."/>
            <person name="Hug L.A."/>
            <person name="Thomas B.C."/>
            <person name="Sharon I."/>
            <person name="Castelle C.J."/>
            <person name="Singh A."/>
            <person name="Wilkins M.J."/>
            <person name="Williams K.H."/>
            <person name="Banfield J.F."/>
        </authorList>
    </citation>
    <scope>NUCLEOTIDE SEQUENCE [LARGE SCALE GENOMIC DNA]</scope>
</reference>
<sequence>MKAFLAILIATALVVLLPRNTLAIYDPGSVPNNKVGIHIFNENDLEDASALVNASGGDWGYVTFVITEKERDCDRWQKVLDRMRGLHLIPIMRLATKADGGIWKKPEEEEIANWVDFLNSLNWVVKNRYVVIGNEPNLDNEWGGKADAAAYATYLKSFSVKLKSASDDFFVLPAGMAPDKNEFAFIRLMLKTEPDILNHIDGWTSHSYPTASIDLYKDELKLLGKSFPVFITETGWSGKRFTEEEIGVKLISAYRNTWNDPKVIAVTPFILNYPQEPFAEFSWKKNDGSFYKFYSSIKDMEKIRGEPVQIESGQILAAFIQPVILHGLDFVGTILARNTGQSIWSPDSVSVGSGQSDLIVRSVSFNEIEPMRFGLIIFKAAATENTGVYSSTLFLTGTKQNKVTNGFSVKSVATKLDKMQVEAIFAKMGGYFRNLVNKGP</sequence>
<dbReference type="AlphaFoldDB" id="A0A0G1QN02"/>
<evidence type="ECO:0000313" key="2">
    <source>
        <dbReference type="Proteomes" id="UP000034329"/>
    </source>
</evidence>
<name>A0A0G1QN02_9BACT</name>
<dbReference type="Proteomes" id="UP000034329">
    <property type="component" value="Unassembled WGS sequence"/>
</dbReference>
<comment type="caution">
    <text evidence="1">The sequence shown here is derived from an EMBL/GenBank/DDBJ whole genome shotgun (WGS) entry which is preliminary data.</text>
</comment>
<evidence type="ECO:0008006" key="3">
    <source>
        <dbReference type="Google" id="ProtNLM"/>
    </source>
</evidence>
<dbReference type="InterPro" id="IPR017853">
    <property type="entry name" value="GH"/>
</dbReference>
<dbReference type="EMBL" id="LCLA01000022">
    <property type="protein sequence ID" value="KKU10035.1"/>
    <property type="molecule type" value="Genomic_DNA"/>
</dbReference>
<protein>
    <recommendedName>
        <fullName evidence="3">Asl1-like glycosyl hydrolase catalytic domain-containing protein</fullName>
    </recommendedName>
</protein>
<dbReference type="SUPFAM" id="SSF51445">
    <property type="entry name" value="(Trans)glycosidases"/>
    <property type="match status" value="1"/>
</dbReference>